<dbReference type="Pfam" id="PF12840">
    <property type="entry name" value="HTH_20"/>
    <property type="match status" value="1"/>
</dbReference>
<accession>A0ABU2STV3</accession>
<name>A0ABU2STV3_9ACTN</name>
<dbReference type="SMART" id="SM00418">
    <property type="entry name" value="HTH_ARSR"/>
    <property type="match status" value="1"/>
</dbReference>
<evidence type="ECO:0000313" key="7">
    <source>
        <dbReference type="Proteomes" id="UP001180531"/>
    </source>
</evidence>
<evidence type="ECO:0000259" key="5">
    <source>
        <dbReference type="SMART" id="SM00418"/>
    </source>
</evidence>
<evidence type="ECO:0000256" key="3">
    <source>
        <dbReference type="ARBA" id="ARBA00023163"/>
    </source>
</evidence>
<dbReference type="InterPro" id="IPR011991">
    <property type="entry name" value="ArsR-like_HTH"/>
</dbReference>
<keyword evidence="1" id="KW-0805">Transcription regulation</keyword>
<evidence type="ECO:0000256" key="4">
    <source>
        <dbReference type="SAM" id="MobiDB-lite"/>
    </source>
</evidence>
<dbReference type="Proteomes" id="UP001180531">
    <property type="component" value="Unassembled WGS sequence"/>
</dbReference>
<keyword evidence="7" id="KW-1185">Reference proteome</keyword>
<comment type="caution">
    <text evidence="6">The sequence shown here is derived from an EMBL/GenBank/DDBJ whole genome shotgun (WGS) entry which is preliminary data.</text>
</comment>
<organism evidence="6 7">
    <name type="scientific">Streptomyces hesseae</name>
    <dbReference type="NCBI Taxonomy" id="3075519"/>
    <lineage>
        <taxon>Bacteria</taxon>
        <taxon>Bacillati</taxon>
        <taxon>Actinomycetota</taxon>
        <taxon>Actinomycetes</taxon>
        <taxon>Kitasatosporales</taxon>
        <taxon>Streptomycetaceae</taxon>
        <taxon>Streptomyces</taxon>
    </lineage>
</organism>
<dbReference type="RefSeq" id="WP_311613908.1">
    <property type="nucleotide sequence ID" value="NZ_JAVRFI010000020.1"/>
</dbReference>
<protein>
    <submittedName>
        <fullName evidence="6">Winged helix-turn-helix domain-containing protein</fullName>
    </submittedName>
</protein>
<dbReference type="Gene3D" id="1.10.10.10">
    <property type="entry name" value="Winged helix-like DNA-binding domain superfamily/Winged helix DNA-binding domain"/>
    <property type="match status" value="1"/>
</dbReference>
<proteinExistence type="predicted"/>
<feature type="compositionally biased region" description="Pro residues" evidence="4">
    <location>
        <begin position="1"/>
        <end position="10"/>
    </location>
</feature>
<dbReference type="InterPro" id="IPR051011">
    <property type="entry name" value="Metal_resp_trans_reg"/>
</dbReference>
<sequence>MAEPFRPPPPGRKEPGKSGGAVLRVHFTTEDLLRVRIAERPEPLLEMVLALEMLGRADIPPALAGWQRRLRRTLPPAARPLFQLVSPTGAGPQFLDPPAPGLAAGLDTILATPRAYVRHELRRVCGVDRPVTAWTRDLAELERDAWQVLARSVRAAYGAVIDTSWHTVRAGFHAETTWRSHQLAQHGLLPTLTGLAPGITWRGMTLEAASDRELGVRLAGRGLVLRPSFFWAGPPLFTDRPGEPVTLIYPAPTPLPLLEPQGPDPLTPLLGRTRADVLRRLVRRHSTTTLADGLGISVASASMHAKALREAGLVVTRREGKTAWHQCSGLGLDLLGDRPATV</sequence>
<dbReference type="EMBL" id="JAVRFI010000020">
    <property type="protein sequence ID" value="MDT0452426.1"/>
    <property type="molecule type" value="Genomic_DNA"/>
</dbReference>
<dbReference type="InterPro" id="IPR001845">
    <property type="entry name" value="HTH_ArsR_DNA-bd_dom"/>
</dbReference>
<dbReference type="SUPFAM" id="SSF46785">
    <property type="entry name" value="Winged helix' DNA-binding domain"/>
    <property type="match status" value="1"/>
</dbReference>
<evidence type="ECO:0000313" key="6">
    <source>
        <dbReference type="EMBL" id="MDT0452426.1"/>
    </source>
</evidence>
<dbReference type="CDD" id="cd00090">
    <property type="entry name" value="HTH_ARSR"/>
    <property type="match status" value="1"/>
</dbReference>
<dbReference type="InterPro" id="IPR036388">
    <property type="entry name" value="WH-like_DNA-bd_sf"/>
</dbReference>
<keyword evidence="2" id="KW-0238">DNA-binding</keyword>
<evidence type="ECO:0000256" key="2">
    <source>
        <dbReference type="ARBA" id="ARBA00023125"/>
    </source>
</evidence>
<dbReference type="PANTHER" id="PTHR43132:SF8">
    <property type="entry name" value="HTH-TYPE TRANSCRIPTIONAL REGULATOR KMTR"/>
    <property type="match status" value="1"/>
</dbReference>
<reference evidence="6" key="1">
    <citation type="submission" date="2024-05" db="EMBL/GenBank/DDBJ databases">
        <title>30 novel species of actinomycetes from the DSMZ collection.</title>
        <authorList>
            <person name="Nouioui I."/>
        </authorList>
    </citation>
    <scope>NUCLEOTIDE SEQUENCE</scope>
    <source>
        <strain evidence="6">DSM 40473</strain>
    </source>
</reference>
<dbReference type="PANTHER" id="PTHR43132">
    <property type="entry name" value="ARSENICAL RESISTANCE OPERON REPRESSOR ARSR-RELATED"/>
    <property type="match status" value="1"/>
</dbReference>
<feature type="domain" description="HTH arsR-type" evidence="5">
    <location>
        <begin position="264"/>
        <end position="336"/>
    </location>
</feature>
<evidence type="ECO:0000256" key="1">
    <source>
        <dbReference type="ARBA" id="ARBA00023015"/>
    </source>
</evidence>
<dbReference type="InterPro" id="IPR036390">
    <property type="entry name" value="WH_DNA-bd_sf"/>
</dbReference>
<feature type="region of interest" description="Disordered" evidence="4">
    <location>
        <begin position="1"/>
        <end position="20"/>
    </location>
</feature>
<keyword evidence="3" id="KW-0804">Transcription</keyword>
<gene>
    <name evidence="6" type="ORF">RM609_25540</name>
</gene>